<dbReference type="Pfam" id="PF00109">
    <property type="entry name" value="ketoacyl-synt"/>
    <property type="match status" value="1"/>
</dbReference>
<dbReference type="InterPro" id="IPR014030">
    <property type="entry name" value="Ketoacyl_synth_N"/>
</dbReference>
<proteinExistence type="predicted"/>
<dbReference type="InterPro" id="IPR050091">
    <property type="entry name" value="PKS_NRPS_Biosynth_Enz"/>
</dbReference>
<keyword evidence="2" id="KW-0175">Coiled coil</keyword>
<dbReference type="PANTHER" id="PTHR43775">
    <property type="entry name" value="FATTY ACID SYNTHASE"/>
    <property type="match status" value="1"/>
</dbReference>
<evidence type="ECO:0000313" key="4">
    <source>
        <dbReference type="EMBL" id="MFD1049906.1"/>
    </source>
</evidence>
<sequence length="106" mass="11456">MSTSNEELVSALRSSLVEREQLRRERDELRATMSEPIAIVSMGCRFPGGVASPEDLWRLVADGVDAVGGFPTDRGWNIDCLFDNDPDQPGTSYVQEGGFLHGAAGA</sequence>
<evidence type="ECO:0000256" key="1">
    <source>
        <dbReference type="ARBA" id="ARBA00022679"/>
    </source>
</evidence>
<feature type="coiled-coil region" evidence="2">
    <location>
        <begin position="5"/>
        <end position="32"/>
    </location>
</feature>
<dbReference type="EMBL" id="JBHTIS010002477">
    <property type="protein sequence ID" value="MFD1049906.1"/>
    <property type="molecule type" value="Genomic_DNA"/>
</dbReference>
<accession>A0ABW3MH96</accession>
<keyword evidence="5" id="KW-1185">Reference proteome</keyword>
<dbReference type="PANTHER" id="PTHR43775:SF51">
    <property type="entry name" value="INACTIVE PHENOLPHTHIOCEROL SYNTHESIS POLYKETIDE SYNTHASE TYPE I PKS1-RELATED"/>
    <property type="match status" value="1"/>
</dbReference>
<gene>
    <name evidence="4" type="ORF">ACFQ1S_32425</name>
</gene>
<reference evidence="5" key="1">
    <citation type="journal article" date="2019" name="Int. J. Syst. Evol. Microbiol.">
        <title>The Global Catalogue of Microorganisms (GCM) 10K type strain sequencing project: providing services to taxonomists for standard genome sequencing and annotation.</title>
        <authorList>
            <consortium name="The Broad Institute Genomics Platform"/>
            <consortium name="The Broad Institute Genome Sequencing Center for Infectious Disease"/>
            <person name="Wu L."/>
            <person name="Ma J."/>
        </authorList>
    </citation>
    <scope>NUCLEOTIDE SEQUENCE [LARGE SCALE GENOMIC DNA]</scope>
    <source>
        <strain evidence="5">JCM 31486</strain>
    </source>
</reference>
<dbReference type="SUPFAM" id="SSF53901">
    <property type="entry name" value="Thiolase-like"/>
    <property type="match status" value="1"/>
</dbReference>
<organism evidence="4 5">
    <name type="scientific">Kibdelosporangium lantanae</name>
    <dbReference type="NCBI Taxonomy" id="1497396"/>
    <lineage>
        <taxon>Bacteria</taxon>
        <taxon>Bacillati</taxon>
        <taxon>Actinomycetota</taxon>
        <taxon>Actinomycetes</taxon>
        <taxon>Pseudonocardiales</taxon>
        <taxon>Pseudonocardiaceae</taxon>
        <taxon>Kibdelosporangium</taxon>
    </lineage>
</organism>
<dbReference type="InterPro" id="IPR016039">
    <property type="entry name" value="Thiolase-like"/>
</dbReference>
<feature type="domain" description="Beta-ketoacyl synthase-like N-terminal" evidence="3">
    <location>
        <begin position="35"/>
        <end position="103"/>
    </location>
</feature>
<evidence type="ECO:0000313" key="5">
    <source>
        <dbReference type="Proteomes" id="UP001597045"/>
    </source>
</evidence>
<protein>
    <submittedName>
        <fullName evidence="4">Beta-ketoacyl synthase N-terminal-like domain-containing protein</fullName>
    </submittedName>
</protein>
<evidence type="ECO:0000256" key="2">
    <source>
        <dbReference type="SAM" id="Coils"/>
    </source>
</evidence>
<evidence type="ECO:0000259" key="3">
    <source>
        <dbReference type="Pfam" id="PF00109"/>
    </source>
</evidence>
<name>A0ABW3MH96_9PSEU</name>
<comment type="caution">
    <text evidence="4">The sequence shown here is derived from an EMBL/GenBank/DDBJ whole genome shotgun (WGS) entry which is preliminary data.</text>
</comment>
<dbReference type="Proteomes" id="UP001597045">
    <property type="component" value="Unassembled WGS sequence"/>
</dbReference>
<keyword evidence="1" id="KW-0808">Transferase</keyword>
<dbReference type="Gene3D" id="3.40.47.10">
    <property type="match status" value="1"/>
</dbReference>